<keyword evidence="1" id="KW-0472">Membrane</keyword>
<comment type="caution">
    <text evidence="2">The sequence shown here is derived from an EMBL/GenBank/DDBJ whole genome shotgun (WGS) entry which is preliminary data.</text>
</comment>
<keyword evidence="3" id="KW-1185">Reference proteome</keyword>
<protein>
    <recommendedName>
        <fullName evidence="4">Holin</fullName>
    </recommendedName>
</protein>
<evidence type="ECO:0000313" key="2">
    <source>
        <dbReference type="EMBL" id="CAD7289589.1"/>
    </source>
</evidence>
<evidence type="ECO:0008006" key="4">
    <source>
        <dbReference type="Google" id="ProtNLM"/>
    </source>
</evidence>
<dbReference type="EMBL" id="CAJHOF010000018">
    <property type="protein sequence ID" value="CAD7289589.1"/>
    <property type="molecule type" value="Genomic_DNA"/>
</dbReference>
<keyword evidence="1" id="KW-1133">Transmembrane helix</keyword>
<feature type="transmembrane region" description="Helical" evidence="1">
    <location>
        <begin position="42"/>
        <end position="64"/>
    </location>
</feature>
<accession>A0ABN7KBQ2</accession>
<dbReference type="RefSeq" id="WP_229933441.1">
    <property type="nucleotide sequence ID" value="NZ_CAJHOF010000018.1"/>
</dbReference>
<gene>
    <name evidence="2" type="ORF">LMG7974_01666</name>
</gene>
<organism evidence="2 3">
    <name type="scientific">Campylobacter majalis</name>
    <dbReference type="NCBI Taxonomy" id="2790656"/>
    <lineage>
        <taxon>Bacteria</taxon>
        <taxon>Pseudomonadati</taxon>
        <taxon>Campylobacterota</taxon>
        <taxon>Epsilonproteobacteria</taxon>
        <taxon>Campylobacterales</taxon>
        <taxon>Campylobacteraceae</taxon>
        <taxon>Campylobacter</taxon>
    </lineage>
</organism>
<feature type="transmembrane region" description="Helical" evidence="1">
    <location>
        <begin position="12"/>
        <end position="30"/>
    </location>
</feature>
<keyword evidence="1" id="KW-0812">Transmembrane</keyword>
<sequence length="100" mass="10982">MNSLDEFLGNYKWVLSVGFIGGLLNIGSRADKTTGRKFADLVIGLISSMFFGWISYEVILFIWASDKVALAGCGFFAWKGATWVGEKVDKFVDNKIGGMS</sequence>
<dbReference type="Proteomes" id="UP000789803">
    <property type="component" value="Unassembled WGS sequence"/>
</dbReference>
<reference evidence="2 3" key="1">
    <citation type="submission" date="2020-11" db="EMBL/GenBank/DDBJ databases">
        <authorList>
            <person name="Peeters C."/>
        </authorList>
    </citation>
    <scope>NUCLEOTIDE SEQUENCE [LARGE SCALE GENOMIC DNA]</scope>
    <source>
        <strain evidence="2 3">LMG 7974</strain>
    </source>
</reference>
<evidence type="ECO:0000256" key="1">
    <source>
        <dbReference type="SAM" id="Phobius"/>
    </source>
</evidence>
<name>A0ABN7KBQ2_9BACT</name>
<proteinExistence type="predicted"/>
<evidence type="ECO:0000313" key="3">
    <source>
        <dbReference type="Proteomes" id="UP000789803"/>
    </source>
</evidence>